<keyword evidence="1" id="KW-0812">Transmembrane</keyword>
<evidence type="ECO:0000313" key="4">
    <source>
        <dbReference type="Proteomes" id="UP000255277"/>
    </source>
</evidence>
<sequence length="219" mass="25948">MVKPFEKTSYTKSTIQIINTLLPLLALLIASGLLYQLHWSLAILCSAVAAIFLIRTFIIFHDACHGSYLKKQKHNDLLGNVTGFLTFFPYRKWRREHLIHHAGSGNLEKRGIGDIWVMTVTEYKCASTTKRCLYKIYRNPFVMFVLGPFFLVLISNRFNAKDAKIRRKKKYLVEQYCPYHIIWQSYLLIRCRTIFRNFRTNGLYCWYDRHLVILYTTYL</sequence>
<proteinExistence type="predicted"/>
<name>A0A380FBV4_STAGA</name>
<dbReference type="Proteomes" id="UP000255277">
    <property type="component" value="Unassembled WGS sequence"/>
</dbReference>
<dbReference type="InterPro" id="IPR012171">
    <property type="entry name" value="Fatty_acid_desaturase"/>
</dbReference>
<dbReference type="PANTHER" id="PTHR19353:SF73">
    <property type="entry name" value="FATTY ACID DESATURASE"/>
    <property type="match status" value="1"/>
</dbReference>
<dbReference type="GO" id="GO:0016717">
    <property type="term" value="F:oxidoreductase activity, acting on paired donors, with oxidation of a pair of donors resulting in the reduction of molecular oxygen to two molecules of water"/>
    <property type="evidence" value="ECO:0007669"/>
    <property type="project" value="TreeGrafter"/>
</dbReference>
<protein>
    <submittedName>
        <fullName evidence="3">Fatty acid desaturase</fullName>
    </submittedName>
</protein>
<dbReference type="GO" id="GO:0016020">
    <property type="term" value="C:membrane"/>
    <property type="evidence" value="ECO:0007669"/>
    <property type="project" value="TreeGrafter"/>
</dbReference>
<feature type="domain" description="Fatty acid desaturase" evidence="2">
    <location>
        <begin position="38"/>
        <end position="168"/>
    </location>
</feature>
<feature type="transmembrane region" description="Helical" evidence="1">
    <location>
        <begin position="41"/>
        <end position="60"/>
    </location>
</feature>
<dbReference type="PANTHER" id="PTHR19353">
    <property type="entry name" value="FATTY ACID DESATURASE 2"/>
    <property type="match status" value="1"/>
</dbReference>
<keyword evidence="1" id="KW-0472">Membrane</keyword>
<accession>A0A380FBV4</accession>
<feature type="transmembrane region" description="Helical" evidence="1">
    <location>
        <begin position="15"/>
        <end position="34"/>
    </location>
</feature>
<dbReference type="AlphaFoldDB" id="A0A380FBV4"/>
<organism evidence="3 4">
    <name type="scientific">Staphylococcus gallinarum</name>
    <dbReference type="NCBI Taxonomy" id="1293"/>
    <lineage>
        <taxon>Bacteria</taxon>
        <taxon>Bacillati</taxon>
        <taxon>Bacillota</taxon>
        <taxon>Bacilli</taxon>
        <taxon>Bacillales</taxon>
        <taxon>Staphylococcaceae</taxon>
        <taxon>Staphylococcus</taxon>
    </lineage>
</organism>
<evidence type="ECO:0000313" key="3">
    <source>
        <dbReference type="EMBL" id="SUM31682.1"/>
    </source>
</evidence>
<dbReference type="STRING" id="1293.SH09_02450"/>
<reference evidence="3 4" key="1">
    <citation type="submission" date="2018-06" db="EMBL/GenBank/DDBJ databases">
        <authorList>
            <consortium name="Pathogen Informatics"/>
            <person name="Doyle S."/>
        </authorList>
    </citation>
    <scope>NUCLEOTIDE SEQUENCE [LARGE SCALE GENOMIC DNA]</scope>
    <source>
        <strain evidence="3 4">NCTC12195</strain>
    </source>
</reference>
<dbReference type="GO" id="GO:0006629">
    <property type="term" value="P:lipid metabolic process"/>
    <property type="evidence" value="ECO:0007669"/>
    <property type="project" value="InterPro"/>
</dbReference>
<dbReference type="EMBL" id="UHDK01000001">
    <property type="protein sequence ID" value="SUM31682.1"/>
    <property type="molecule type" value="Genomic_DNA"/>
</dbReference>
<feature type="transmembrane region" description="Helical" evidence="1">
    <location>
        <begin position="141"/>
        <end position="160"/>
    </location>
</feature>
<dbReference type="Pfam" id="PF00487">
    <property type="entry name" value="FA_desaturase"/>
    <property type="match status" value="1"/>
</dbReference>
<evidence type="ECO:0000259" key="2">
    <source>
        <dbReference type="Pfam" id="PF00487"/>
    </source>
</evidence>
<keyword evidence="1" id="KW-1133">Transmembrane helix</keyword>
<dbReference type="InterPro" id="IPR005804">
    <property type="entry name" value="FA_desaturase_dom"/>
</dbReference>
<gene>
    <name evidence="3" type="ORF">NCTC12195_01117</name>
</gene>
<evidence type="ECO:0000256" key="1">
    <source>
        <dbReference type="SAM" id="Phobius"/>
    </source>
</evidence>